<organism evidence="8 9">
    <name type="scientific">Photobacterium lutimaris</name>
    <dbReference type="NCBI Taxonomy" id="388278"/>
    <lineage>
        <taxon>Bacteria</taxon>
        <taxon>Pseudomonadati</taxon>
        <taxon>Pseudomonadota</taxon>
        <taxon>Gammaproteobacteria</taxon>
        <taxon>Vibrionales</taxon>
        <taxon>Vibrionaceae</taxon>
        <taxon>Photobacterium</taxon>
    </lineage>
</organism>
<dbReference type="PIRSF" id="PIRSF000137">
    <property type="entry name" value="Alcohol_oxidase"/>
    <property type="match status" value="1"/>
</dbReference>
<comment type="similarity">
    <text evidence="2 5">Belongs to the GMC oxidoreductase family.</text>
</comment>
<dbReference type="InterPro" id="IPR000172">
    <property type="entry name" value="GMC_OxRdtase_N"/>
</dbReference>
<dbReference type="PANTHER" id="PTHR11552">
    <property type="entry name" value="GLUCOSE-METHANOL-CHOLINE GMC OXIDOREDUCTASE"/>
    <property type="match status" value="1"/>
</dbReference>
<dbReference type="RefSeq" id="WP_107351589.1">
    <property type="nucleotide sequence ID" value="NZ_PYMH01000020.1"/>
</dbReference>
<evidence type="ECO:0000259" key="7">
    <source>
        <dbReference type="PROSITE" id="PS00624"/>
    </source>
</evidence>
<comment type="caution">
    <text evidence="8">The sequence shown here is derived from an EMBL/GenBank/DDBJ whole genome shotgun (WGS) entry which is preliminary data.</text>
</comment>
<sequence length="559" mass="60498">MKDYDYIVVGGGSAGCVLAARLSEDPEVTVCLLEAGGADNSMLIRAPIGAVAMLPTKLNNWAFETVPQPGLNGRKGYQPRGKILGGSSSINAMMYARGHHADYDHWASLGNDGWGFQDCLPYFKKAENNETHDDAFHGQGGPLNVADLQCPSSLVNHYLEACESIGIPANPDINGEEQFGAMATQVTQKSGERCSAARAYLTPNLQRKNLTVVTQATTQRVLFEGKRAVGVEYQKGGQAYVIQAASEVLVSAGAFGSPQLLLLSGVGAEENIAPFGIQAIHELPGVGENLQDHIDLVHSYKCASKHDTFGVSAKMMAAMSKALPQWLLKRTGKITSNFAEGIGFFYSAPDLAIPDLQFVFVVAIVDDHARKIHLQHGFSCHLTLLRPKSRGTVKLESCNPLAPPRIDPQFFSHPDDMPVMIEGWKKQKQMLMSQAFDGIRGEELYPVDESDDTAIEQDIRHRADTQYHPVGTCKMGPATDPMAVVDSDLRVHGMEGIRVIDASIMPTLVGANTNAATIMIAEKAADKIKAARVKASNYSEVDSSQTHYIDASCKVTEPE</sequence>
<dbReference type="Pfam" id="PF00732">
    <property type="entry name" value="GMC_oxred_N"/>
    <property type="match status" value="1"/>
</dbReference>
<keyword evidence="3 5" id="KW-0285">Flavoprotein</keyword>
<protein>
    <submittedName>
        <fullName evidence="8">Glucose-methanol-choline oxidoreductase</fullName>
    </submittedName>
</protein>
<keyword evidence="9" id="KW-1185">Reference proteome</keyword>
<name>A0A2T3ILV1_9GAMM</name>
<dbReference type="GO" id="GO:0016614">
    <property type="term" value="F:oxidoreductase activity, acting on CH-OH group of donors"/>
    <property type="evidence" value="ECO:0007669"/>
    <property type="project" value="InterPro"/>
</dbReference>
<evidence type="ECO:0000313" key="9">
    <source>
        <dbReference type="Proteomes" id="UP000241222"/>
    </source>
</evidence>
<evidence type="ECO:0000256" key="1">
    <source>
        <dbReference type="ARBA" id="ARBA00001974"/>
    </source>
</evidence>
<evidence type="ECO:0000256" key="3">
    <source>
        <dbReference type="ARBA" id="ARBA00022630"/>
    </source>
</evidence>
<proteinExistence type="inferred from homology"/>
<dbReference type="PANTHER" id="PTHR11552:SF147">
    <property type="entry name" value="CHOLINE DEHYDROGENASE, MITOCHONDRIAL"/>
    <property type="match status" value="1"/>
</dbReference>
<dbReference type="OrthoDB" id="9785276at2"/>
<dbReference type="SUPFAM" id="SSF51905">
    <property type="entry name" value="FAD/NAD(P)-binding domain"/>
    <property type="match status" value="1"/>
</dbReference>
<accession>A0A2T3ILV1</accession>
<feature type="domain" description="Glucose-methanol-choline oxidoreductase N-terminal" evidence="6">
    <location>
        <begin position="81"/>
        <end position="104"/>
    </location>
</feature>
<dbReference type="PROSITE" id="PS51257">
    <property type="entry name" value="PROKAR_LIPOPROTEIN"/>
    <property type="match status" value="1"/>
</dbReference>
<dbReference type="SUPFAM" id="SSF54373">
    <property type="entry name" value="FAD-linked reductases, C-terminal domain"/>
    <property type="match status" value="1"/>
</dbReference>
<evidence type="ECO:0000259" key="6">
    <source>
        <dbReference type="PROSITE" id="PS00623"/>
    </source>
</evidence>
<evidence type="ECO:0000256" key="2">
    <source>
        <dbReference type="ARBA" id="ARBA00010790"/>
    </source>
</evidence>
<dbReference type="PROSITE" id="PS00623">
    <property type="entry name" value="GMC_OXRED_1"/>
    <property type="match status" value="1"/>
</dbReference>
<dbReference type="Pfam" id="PF05199">
    <property type="entry name" value="GMC_oxred_C"/>
    <property type="match status" value="1"/>
</dbReference>
<dbReference type="PROSITE" id="PS00624">
    <property type="entry name" value="GMC_OXRED_2"/>
    <property type="match status" value="1"/>
</dbReference>
<dbReference type="AlphaFoldDB" id="A0A2T3ILV1"/>
<dbReference type="GO" id="GO:0050660">
    <property type="term" value="F:flavin adenine dinucleotide binding"/>
    <property type="evidence" value="ECO:0007669"/>
    <property type="project" value="InterPro"/>
</dbReference>
<dbReference type="InterPro" id="IPR007867">
    <property type="entry name" value="GMC_OxRtase_C"/>
</dbReference>
<evidence type="ECO:0000256" key="4">
    <source>
        <dbReference type="ARBA" id="ARBA00022827"/>
    </source>
</evidence>
<dbReference type="InterPro" id="IPR036188">
    <property type="entry name" value="FAD/NAD-bd_sf"/>
</dbReference>
<gene>
    <name evidence="8" type="ORF">C9I99_25170</name>
</gene>
<evidence type="ECO:0000313" key="8">
    <source>
        <dbReference type="EMBL" id="PSU29317.1"/>
    </source>
</evidence>
<comment type="cofactor">
    <cofactor evidence="1">
        <name>FAD</name>
        <dbReference type="ChEBI" id="CHEBI:57692"/>
    </cofactor>
</comment>
<dbReference type="InterPro" id="IPR012132">
    <property type="entry name" value="GMC_OxRdtase"/>
</dbReference>
<keyword evidence="4 5" id="KW-0274">FAD</keyword>
<reference evidence="8 9" key="1">
    <citation type="submission" date="2018-03" db="EMBL/GenBank/DDBJ databases">
        <title>Whole genome sequencing of Histamine producing bacteria.</title>
        <authorList>
            <person name="Butler K."/>
        </authorList>
    </citation>
    <scope>NUCLEOTIDE SEQUENCE [LARGE SCALE GENOMIC DNA]</scope>
    <source>
        <strain evidence="8 9">JCM 13586</strain>
    </source>
</reference>
<dbReference type="Proteomes" id="UP000241222">
    <property type="component" value="Unassembled WGS sequence"/>
</dbReference>
<dbReference type="Gene3D" id="3.50.50.60">
    <property type="entry name" value="FAD/NAD(P)-binding domain"/>
    <property type="match status" value="1"/>
</dbReference>
<feature type="domain" description="Glucose-methanol-choline oxidoreductase N-terminal" evidence="7">
    <location>
        <begin position="253"/>
        <end position="267"/>
    </location>
</feature>
<evidence type="ECO:0000256" key="5">
    <source>
        <dbReference type="RuleBase" id="RU003968"/>
    </source>
</evidence>
<dbReference type="Gene3D" id="3.30.560.10">
    <property type="entry name" value="Glucose Oxidase, domain 3"/>
    <property type="match status" value="1"/>
</dbReference>
<dbReference type="EMBL" id="PYMH01000020">
    <property type="protein sequence ID" value="PSU29317.1"/>
    <property type="molecule type" value="Genomic_DNA"/>
</dbReference>